<dbReference type="Proteomes" id="UP000199126">
    <property type="component" value="Unassembled WGS sequence"/>
</dbReference>
<evidence type="ECO:0000313" key="7">
    <source>
        <dbReference type="Proteomes" id="UP000199126"/>
    </source>
</evidence>
<gene>
    <name evidence="6" type="ORF">SAMN04487948_12915</name>
</gene>
<dbReference type="Pfam" id="PF22977">
    <property type="entry name" value="WHD"/>
    <property type="match status" value="1"/>
</dbReference>
<feature type="region of interest" description="Disordered" evidence="4">
    <location>
        <begin position="442"/>
        <end position="462"/>
    </location>
</feature>
<comment type="similarity">
    <text evidence="1">Belongs to the AAA ATPase family.</text>
</comment>
<accession>A0A1H8WGG0</accession>
<keyword evidence="7" id="KW-1185">Reference proteome</keyword>
<evidence type="ECO:0000256" key="2">
    <source>
        <dbReference type="ARBA" id="ARBA00022741"/>
    </source>
</evidence>
<proteinExistence type="inferred from homology"/>
<dbReference type="InterPro" id="IPR050221">
    <property type="entry name" value="26S_Proteasome_ATPase"/>
</dbReference>
<dbReference type="PANTHER" id="PTHR23073">
    <property type="entry name" value="26S PROTEASOME REGULATORY SUBUNIT"/>
    <property type="match status" value="1"/>
</dbReference>
<dbReference type="OrthoDB" id="147168at2157"/>
<dbReference type="GO" id="GO:0005524">
    <property type="term" value="F:ATP binding"/>
    <property type="evidence" value="ECO:0007669"/>
    <property type="project" value="UniProtKB-KW"/>
</dbReference>
<dbReference type="InterPro" id="IPR027417">
    <property type="entry name" value="P-loop_NTPase"/>
</dbReference>
<dbReference type="GO" id="GO:0016887">
    <property type="term" value="F:ATP hydrolysis activity"/>
    <property type="evidence" value="ECO:0007669"/>
    <property type="project" value="InterPro"/>
</dbReference>
<evidence type="ECO:0000256" key="1">
    <source>
        <dbReference type="ARBA" id="ARBA00006914"/>
    </source>
</evidence>
<dbReference type="InterPro" id="IPR003959">
    <property type="entry name" value="ATPase_AAA_core"/>
</dbReference>
<dbReference type="RefSeq" id="WP_089827829.1">
    <property type="nucleotide sequence ID" value="NZ_FODV01000029.1"/>
</dbReference>
<dbReference type="AlphaFoldDB" id="A0A1H8WGG0"/>
<dbReference type="Gene3D" id="3.40.50.300">
    <property type="entry name" value="P-loop containing nucleotide triphosphate hydrolases"/>
    <property type="match status" value="1"/>
</dbReference>
<dbReference type="EMBL" id="FODV01000029">
    <property type="protein sequence ID" value="SEP26517.1"/>
    <property type="molecule type" value="Genomic_DNA"/>
</dbReference>
<evidence type="ECO:0000259" key="5">
    <source>
        <dbReference type="SMART" id="SM00382"/>
    </source>
</evidence>
<name>A0A1H8WGG0_9EURY</name>
<dbReference type="SMART" id="SM00382">
    <property type="entry name" value="AAA"/>
    <property type="match status" value="1"/>
</dbReference>
<dbReference type="CDD" id="cd19481">
    <property type="entry name" value="RecA-like_protease"/>
    <property type="match status" value="1"/>
</dbReference>
<keyword evidence="2" id="KW-0547">Nucleotide-binding</keyword>
<dbReference type="SUPFAM" id="SSF52540">
    <property type="entry name" value="P-loop containing nucleoside triphosphate hydrolases"/>
    <property type="match status" value="2"/>
</dbReference>
<sequence length="754" mass="82570">MRESKPWADDVDLADRATGPYPDSLAHLLDRLRYLDALIRCRLDAWWSETGTVDEYRGLYVSDETVARLVDEGRPTGASPTQAGETLRAAADRRAHEIATREVETRTAGGELRLLRVKELFGLDATSVDALLVALAPSVSSDYETLYSYLQDDVTRKRPTVDLTVELLSAVDAGTRERLAVRRAFARSAPLVRDALVSLPGEREGVPLPSRPVVVAERLVDYLLGGDDIDPLLADVASLEHEVDAGATRLRWLDERARRRVEWVCAADVPATVSLHGPPGAGVRAVATAISHAQGVALLTVDATRVVTHLTDTDSGLSRVLDAVRREALLSDASVLITDVDACSETARRAVVDRLDDLPRTVLLAGSEAWRPPRPPENHAFVAVELGIPPYQTRRDVWRELLDGRASAVDVDGLASTFRFTPGRIADAIATAESVAVEFAAEDDDDDGDGEDDEDGANGETGVLSDATLYHACRELSGQRLETLSTPVVSTFGWDDIVLPAATKAVLRELAARIGHRGRVYTEWGFAEKYTLGNGLLALFTGPSGTGKTMAAEILATDAGVDLYKIDLSRVVSKYIGETEKNLAAVFDEAETTDAILLFDEADALFGTRTEVRDSHDRYANIEVDYLLQRIEAHDGTVILTTNLERNVDDAFLRRIHVSLEFPRPDRTLRRELWERVFPTATPVGDLDYEFLSTFEIPGGNIRNAALTAAFLAAEEGERVEMSHVVRAMRREFQKTGRLVGPDAFGTYFEESKG</sequence>
<reference evidence="7" key="1">
    <citation type="submission" date="2016-10" db="EMBL/GenBank/DDBJ databases">
        <authorList>
            <person name="Varghese N."/>
            <person name="Submissions S."/>
        </authorList>
    </citation>
    <scope>NUCLEOTIDE SEQUENCE [LARGE SCALE GENOMIC DNA]</scope>
    <source>
        <strain evidence="7">CGMCC 1.10121</strain>
    </source>
</reference>
<keyword evidence="3" id="KW-0067">ATP-binding</keyword>
<evidence type="ECO:0000313" key="6">
    <source>
        <dbReference type="EMBL" id="SEP26517.1"/>
    </source>
</evidence>
<dbReference type="Pfam" id="PF00004">
    <property type="entry name" value="AAA"/>
    <property type="match status" value="1"/>
</dbReference>
<evidence type="ECO:0000256" key="3">
    <source>
        <dbReference type="ARBA" id="ARBA00022840"/>
    </source>
</evidence>
<dbReference type="InterPro" id="IPR054472">
    <property type="entry name" value="WHD"/>
</dbReference>
<evidence type="ECO:0000256" key="4">
    <source>
        <dbReference type="SAM" id="MobiDB-lite"/>
    </source>
</evidence>
<feature type="compositionally biased region" description="Acidic residues" evidence="4">
    <location>
        <begin position="442"/>
        <end position="457"/>
    </location>
</feature>
<feature type="domain" description="AAA+ ATPase" evidence="5">
    <location>
        <begin position="534"/>
        <end position="662"/>
    </location>
</feature>
<protein>
    <submittedName>
        <fullName evidence="6">AAA+-type ATPase, SpoVK/Ycf46/Vps4 family</fullName>
    </submittedName>
</protein>
<organism evidence="6 7">
    <name type="scientific">Halogranum amylolyticum</name>
    <dbReference type="NCBI Taxonomy" id="660520"/>
    <lineage>
        <taxon>Archaea</taxon>
        <taxon>Methanobacteriati</taxon>
        <taxon>Methanobacteriota</taxon>
        <taxon>Stenosarchaea group</taxon>
        <taxon>Halobacteria</taxon>
        <taxon>Halobacteriales</taxon>
        <taxon>Haloferacaceae</taxon>
    </lineage>
</organism>
<dbReference type="InterPro" id="IPR003593">
    <property type="entry name" value="AAA+_ATPase"/>
</dbReference>